<dbReference type="PROSITE" id="PS50110">
    <property type="entry name" value="RESPONSE_REGULATORY"/>
    <property type="match status" value="1"/>
</dbReference>
<dbReference type="PANTHER" id="PTHR43214:SF42">
    <property type="entry name" value="TRANSCRIPTIONAL REGULATORY PROTEIN DESR"/>
    <property type="match status" value="1"/>
</dbReference>
<dbReference type="SUPFAM" id="SSF46894">
    <property type="entry name" value="C-terminal effector domain of the bipartite response regulators"/>
    <property type="match status" value="1"/>
</dbReference>
<dbReference type="Proteomes" id="UP000005573">
    <property type="component" value="Unassembled WGS sequence"/>
</dbReference>
<sequence length="209" mass="22685">MTRITIVEDQTILLDSLASAIDAEDDFTVVDKLTDAAAIHASVRIHPVDIVLMDVVTENSSGLSESTKLKRDHPNLKVVIFTAMPDAAFLQEAHEAGVDSFVYKNISTPDLLAVLRSTMQGNSSFPGATALPSFGANELNQREMQVLRLVCAGYARKEIAKKMYLSENTIKSYITQLLAKSGFSSVARLALWAVSSGYIVVQDNDTDCG</sequence>
<name>E6LX82_9ACTO</name>
<dbReference type="InterPro" id="IPR011006">
    <property type="entry name" value="CheY-like_superfamily"/>
</dbReference>
<evidence type="ECO:0000259" key="4">
    <source>
        <dbReference type="PROSITE" id="PS50043"/>
    </source>
</evidence>
<gene>
    <name evidence="6" type="ORF">HMPREF0388_0355</name>
</gene>
<evidence type="ECO:0000256" key="3">
    <source>
        <dbReference type="PROSITE-ProRule" id="PRU00169"/>
    </source>
</evidence>
<organism evidence="6 7">
    <name type="scientific">Mobiluncus curtisii ATCC 51333</name>
    <dbReference type="NCBI Taxonomy" id="887326"/>
    <lineage>
        <taxon>Bacteria</taxon>
        <taxon>Bacillati</taxon>
        <taxon>Actinomycetota</taxon>
        <taxon>Actinomycetes</taxon>
        <taxon>Actinomycetales</taxon>
        <taxon>Actinomycetaceae</taxon>
        <taxon>Mobiluncus</taxon>
    </lineage>
</organism>
<dbReference type="PROSITE" id="PS50043">
    <property type="entry name" value="HTH_LUXR_2"/>
    <property type="match status" value="1"/>
</dbReference>
<feature type="modified residue" description="4-aspartylphosphate" evidence="3">
    <location>
        <position position="54"/>
    </location>
</feature>
<dbReference type="InterPro" id="IPR016032">
    <property type="entry name" value="Sig_transdc_resp-reg_C-effctor"/>
</dbReference>
<accession>E6LX82</accession>
<dbReference type="SMART" id="SM00421">
    <property type="entry name" value="HTH_LUXR"/>
    <property type="match status" value="1"/>
</dbReference>
<dbReference type="InterPro" id="IPR001789">
    <property type="entry name" value="Sig_transdc_resp-reg_receiver"/>
</dbReference>
<evidence type="ECO:0000259" key="5">
    <source>
        <dbReference type="PROSITE" id="PS50110"/>
    </source>
</evidence>
<dbReference type="Pfam" id="PF00072">
    <property type="entry name" value="Response_reg"/>
    <property type="match status" value="1"/>
</dbReference>
<evidence type="ECO:0000313" key="6">
    <source>
        <dbReference type="EMBL" id="EFU80636.1"/>
    </source>
</evidence>
<evidence type="ECO:0000256" key="2">
    <source>
        <dbReference type="ARBA" id="ARBA00023125"/>
    </source>
</evidence>
<dbReference type="HOGENOM" id="CLU_000445_90_10_11"/>
<keyword evidence="2" id="KW-0238">DNA-binding</keyword>
<keyword evidence="1 3" id="KW-0597">Phosphoprotein</keyword>
<dbReference type="SUPFAM" id="SSF52172">
    <property type="entry name" value="CheY-like"/>
    <property type="match status" value="1"/>
</dbReference>
<feature type="domain" description="Response regulatory" evidence="5">
    <location>
        <begin position="3"/>
        <end position="119"/>
    </location>
</feature>
<proteinExistence type="predicted"/>
<comment type="caution">
    <text evidence="6">The sequence shown here is derived from an EMBL/GenBank/DDBJ whole genome shotgun (WGS) entry which is preliminary data.</text>
</comment>
<feature type="domain" description="HTH luxR-type" evidence="4">
    <location>
        <begin position="132"/>
        <end position="197"/>
    </location>
</feature>
<dbReference type="Pfam" id="PF00196">
    <property type="entry name" value="GerE"/>
    <property type="match status" value="1"/>
</dbReference>
<reference evidence="6 7" key="1">
    <citation type="submission" date="2010-12" db="EMBL/GenBank/DDBJ databases">
        <authorList>
            <person name="Muzny D."/>
            <person name="Qin X."/>
            <person name="Deng J."/>
            <person name="Jiang H."/>
            <person name="Liu Y."/>
            <person name="Qu J."/>
            <person name="Song X.-Z."/>
            <person name="Zhang L."/>
            <person name="Thornton R."/>
            <person name="Coyle M."/>
            <person name="Francisco L."/>
            <person name="Jackson L."/>
            <person name="Javaid M."/>
            <person name="Korchina V."/>
            <person name="Kovar C."/>
            <person name="Mata R."/>
            <person name="Mathew T."/>
            <person name="Ngo R."/>
            <person name="Nguyen L."/>
            <person name="Nguyen N."/>
            <person name="Okwuonu G."/>
            <person name="Ongeri F."/>
            <person name="Pham C."/>
            <person name="Simmons D."/>
            <person name="Wilczek-Boney K."/>
            <person name="Hale W."/>
            <person name="Jakkamsetti A."/>
            <person name="Pham P."/>
            <person name="Ruth R."/>
            <person name="San Lucas F."/>
            <person name="Warren J."/>
            <person name="Zhang J."/>
            <person name="Zhao Z."/>
            <person name="Zhou C."/>
            <person name="Zhu D."/>
            <person name="Lee S."/>
            <person name="Bess C."/>
            <person name="Blankenburg K."/>
            <person name="Forbes L."/>
            <person name="Fu Q."/>
            <person name="Gubbala S."/>
            <person name="Hirani K."/>
            <person name="Jayaseelan J.C."/>
            <person name="Lara F."/>
            <person name="Munidasa M."/>
            <person name="Palculict T."/>
            <person name="Patil S."/>
            <person name="Pu L.-L."/>
            <person name="Saada N."/>
            <person name="Tang L."/>
            <person name="Weissenberger G."/>
            <person name="Zhu Y."/>
            <person name="Hemphill L."/>
            <person name="Shang Y."/>
            <person name="Youmans B."/>
            <person name="Ayvaz T."/>
            <person name="Ross M."/>
            <person name="Santibanez J."/>
            <person name="Aqrawi P."/>
            <person name="Gross S."/>
            <person name="Joshi V."/>
            <person name="Fowler G."/>
            <person name="Nazareth L."/>
            <person name="Reid J."/>
            <person name="Worley K."/>
            <person name="Petrosino J."/>
            <person name="Highlander S."/>
            <person name="Gibbs R."/>
        </authorList>
    </citation>
    <scope>NUCLEOTIDE SEQUENCE [LARGE SCALE GENOMIC DNA]</scope>
    <source>
        <strain evidence="6 7">ATCC 51333</strain>
    </source>
</reference>
<dbReference type="GO" id="GO:0006355">
    <property type="term" value="P:regulation of DNA-templated transcription"/>
    <property type="evidence" value="ECO:0007669"/>
    <property type="project" value="InterPro"/>
</dbReference>
<dbReference type="CDD" id="cd06170">
    <property type="entry name" value="LuxR_C_like"/>
    <property type="match status" value="1"/>
</dbReference>
<dbReference type="CDD" id="cd17535">
    <property type="entry name" value="REC_NarL-like"/>
    <property type="match status" value="1"/>
</dbReference>
<dbReference type="RefSeq" id="WP_004008806.1">
    <property type="nucleotide sequence ID" value="NZ_GL622340.1"/>
</dbReference>
<dbReference type="InterPro" id="IPR058245">
    <property type="entry name" value="NreC/VraR/RcsB-like_REC"/>
</dbReference>
<dbReference type="PANTHER" id="PTHR43214">
    <property type="entry name" value="TWO-COMPONENT RESPONSE REGULATOR"/>
    <property type="match status" value="1"/>
</dbReference>
<dbReference type="EMBL" id="AEPY01000003">
    <property type="protein sequence ID" value="EFU80636.1"/>
    <property type="molecule type" value="Genomic_DNA"/>
</dbReference>
<dbReference type="GO" id="GO:0003677">
    <property type="term" value="F:DNA binding"/>
    <property type="evidence" value="ECO:0007669"/>
    <property type="project" value="UniProtKB-KW"/>
</dbReference>
<dbReference type="AlphaFoldDB" id="E6LX82"/>
<dbReference type="GO" id="GO:0000160">
    <property type="term" value="P:phosphorelay signal transduction system"/>
    <property type="evidence" value="ECO:0007669"/>
    <property type="project" value="InterPro"/>
</dbReference>
<dbReference type="Gene3D" id="3.40.50.2300">
    <property type="match status" value="1"/>
</dbReference>
<dbReference type="InterPro" id="IPR000792">
    <property type="entry name" value="Tscrpt_reg_LuxR_C"/>
</dbReference>
<dbReference type="PRINTS" id="PR00038">
    <property type="entry name" value="HTHLUXR"/>
</dbReference>
<dbReference type="InterPro" id="IPR039420">
    <property type="entry name" value="WalR-like"/>
</dbReference>
<evidence type="ECO:0000256" key="1">
    <source>
        <dbReference type="ARBA" id="ARBA00022553"/>
    </source>
</evidence>
<dbReference type="SMART" id="SM00448">
    <property type="entry name" value="REC"/>
    <property type="match status" value="1"/>
</dbReference>
<evidence type="ECO:0000313" key="7">
    <source>
        <dbReference type="Proteomes" id="UP000005573"/>
    </source>
</evidence>
<protein>
    <submittedName>
        <fullName evidence="6">Response regulator receiver domain protein</fullName>
    </submittedName>
</protein>